<protein>
    <recommendedName>
        <fullName evidence="2">Arrestin-like N-terminal domain-containing protein</fullName>
    </recommendedName>
</protein>
<feature type="compositionally biased region" description="Polar residues" evidence="1">
    <location>
        <begin position="444"/>
        <end position="463"/>
    </location>
</feature>
<evidence type="ECO:0000256" key="1">
    <source>
        <dbReference type="SAM" id="MobiDB-lite"/>
    </source>
</evidence>
<dbReference type="EMBL" id="MU005570">
    <property type="protein sequence ID" value="KAF2691259.1"/>
    <property type="molecule type" value="Genomic_DNA"/>
</dbReference>
<dbReference type="OrthoDB" id="2333384at2759"/>
<feature type="domain" description="Arrestin-like N-terminal" evidence="2">
    <location>
        <begin position="10"/>
        <end position="158"/>
    </location>
</feature>
<evidence type="ECO:0000259" key="2">
    <source>
        <dbReference type="Pfam" id="PF00339"/>
    </source>
</evidence>
<dbReference type="Gene3D" id="2.60.40.640">
    <property type="match status" value="1"/>
</dbReference>
<dbReference type="Proteomes" id="UP000799291">
    <property type="component" value="Unassembled WGS sequence"/>
</dbReference>
<dbReference type="InterPro" id="IPR014752">
    <property type="entry name" value="Arrestin-like_C"/>
</dbReference>
<dbReference type="SUPFAM" id="SSF81296">
    <property type="entry name" value="E set domains"/>
    <property type="match status" value="1"/>
</dbReference>
<evidence type="ECO:0000313" key="3">
    <source>
        <dbReference type="EMBL" id="KAF2691259.1"/>
    </source>
</evidence>
<sequence>MASTPNLRIIVDGDHLQVYRRGDRVTGRVILVTTEKEDVRSLTVSFKGRCTTRTSRPFYETGTDADAYQPRREFEETVPLFAFDQKLLSECTLAPKKYCWTFDFKFPELTEPKFPRWHHGPKYHREPHPLPPTFQTQTHVPGGNVIITYFVQVRLERNGYRSPVSIQEPLAYHPTPHDMTLDAKIASRVLYAQTWKPLADGRTAMDKVFRRLSRRACSGTSAPRIVPTFHYPERISPGQHIPLLLSLTNSQDGSITEDPTQKQCMLDSVTVTMTTHTTSVCGQPTSQPEDVMLKHVLCLSKTNLNTPIPFGTRTSLTNNFRLVDDAECVPSFKTYTVTRRYDLTVAVGIKYGDRTFRIRCTTLLDILPRIPQELLPALQEGEDAAVDPLPLYVPRDPSKESAPDYDSLYSLSRVPSGSASSAYTRSGSVSSSVASSAVSTPSTELEQPSFPESSSRTRWSMPL</sequence>
<feature type="compositionally biased region" description="Low complexity" evidence="1">
    <location>
        <begin position="416"/>
        <end position="443"/>
    </location>
</feature>
<dbReference type="AlphaFoldDB" id="A0A6G1JM78"/>
<feature type="region of interest" description="Disordered" evidence="1">
    <location>
        <begin position="388"/>
        <end position="407"/>
    </location>
</feature>
<name>A0A6G1JM78_9PLEO</name>
<keyword evidence="4" id="KW-1185">Reference proteome</keyword>
<dbReference type="Pfam" id="PF00339">
    <property type="entry name" value="Arrestin_N"/>
    <property type="match status" value="1"/>
</dbReference>
<feature type="region of interest" description="Disordered" evidence="1">
    <location>
        <begin position="413"/>
        <end position="463"/>
    </location>
</feature>
<dbReference type="InterPro" id="IPR011021">
    <property type="entry name" value="Arrestin-like_N"/>
</dbReference>
<reference evidence="3" key="1">
    <citation type="journal article" date="2020" name="Stud. Mycol.">
        <title>101 Dothideomycetes genomes: a test case for predicting lifestyles and emergence of pathogens.</title>
        <authorList>
            <person name="Haridas S."/>
            <person name="Albert R."/>
            <person name="Binder M."/>
            <person name="Bloem J."/>
            <person name="Labutti K."/>
            <person name="Salamov A."/>
            <person name="Andreopoulos B."/>
            <person name="Baker S."/>
            <person name="Barry K."/>
            <person name="Bills G."/>
            <person name="Bluhm B."/>
            <person name="Cannon C."/>
            <person name="Castanera R."/>
            <person name="Culley D."/>
            <person name="Daum C."/>
            <person name="Ezra D."/>
            <person name="Gonzalez J."/>
            <person name="Henrissat B."/>
            <person name="Kuo A."/>
            <person name="Liang C."/>
            <person name="Lipzen A."/>
            <person name="Lutzoni F."/>
            <person name="Magnuson J."/>
            <person name="Mondo S."/>
            <person name="Nolan M."/>
            <person name="Ohm R."/>
            <person name="Pangilinan J."/>
            <person name="Park H.-J."/>
            <person name="Ramirez L."/>
            <person name="Alfaro M."/>
            <person name="Sun H."/>
            <person name="Tritt A."/>
            <person name="Yoshinaga Y."/>
            <person name="Zwiers L.-H."/>
            <person name="Turgeon B."/>
            <person name="Goodwin S."/>
            <person name="Spatafora J."/>
            <person name="Crous P."/>
            <person name="Grigoriev I."/>
        </authorList>
    </citation>
    <scope>NUCLEOTIDE SEQUENCE</scope>
    <source>
        <strain evidence="3">CBS 122367</strain>
    </source>
</reference>
<evidence type="ECO:0000313" key="4">
    <source>
        <dbReference type="Proteomes" id="UP000799291"/>
    </source>
</evidence>
<dbReference type="CDD" id="cd22952">
    <property type="entry name" value="ART10-like"/>
    <property type="match status" value="1"/>
</dbReference>
<dbReference type="InterPro" id="IPR014756">
    <property type="entry name" value="Ig_E-set"/>
</dbReference>
<organism evidence="3 4">
    <name type="scientific">Lentithecium fluviatile CBS 122367</name>
    <dbReference type="NCBI Taxonomy" id="1168545"/>
    <lineage>
        <taxon>Eukaryota</taxon>
        <taxon>Fungi</taxon>
        <taxon>Dikarya</taxon>
        <taxon>Ascomycota</taxon>
        <taxon>Pezizomycotina</taxon>
        <taxon>Dothideomycetes</taxon>
        <taxon>Pleosporomycetidae</taxon>
        <taxon>Pleosporales</taxon>
        <taxon>Massarineae</taxon>
        <taxon>Lentitheciaceae</taxon>
        <taxon>Lentithecium</taxon>
    </lineage>
</organism>
<gene>
    <name evidence="3" type="ORF">K458DRAFT_287813</name>
</gene>
<proteinExistence type="predicted"/>
<accession>A0A6G1JM78</accession>